<evidence type="ECO:0000313" key="1">
    <source>
        <dbReference type="EMBL" id="TCO69245.1"/>
    </source>
</evidence>
<dbReference type="RefSeq" id="WP_330571329.1">
    <property type="nucleotide sequence ID" value="NZ_SLWV01000033.1"/>
</dbReference>
<gene>
    <name evidence="1" type="ORF">EV214_13322</name>
</gene>
<dbReference type="Pfam" id="PF12900">
    <property type="entry name" value="Pyridox_ox_2"/>
    <property type="match status" value="1"/>
</dbReference>
<dbReference type="InterPro" id="IPR012349">
    <property type="entry name" value="Split_barrel_FMN-bd"/>
</dbReference>
<dbReference type="InterPro" id="IPR024747">
    <property type="entry name" value="Pyridox_Oxase-rel"/>
</dbReference>
<keyword evidence="2" id="KW-1185">Reference proteome</keyword>
<evidence type="ECO:0000313" key="2">
    <source>
        <dbReference type="Proteomes" id="UP000294919"/>
    </source>
</evidence>
<dbReference type="Proteomes" id="UP000294919">
    <property type="component" value="Unassembled WGS sequence"/>
</dbReference>
<comment type="caution">
    <text evidence="1">The sequence shown here is derived from an EMBL/GenBank/DDBJ whole genome shotgun (WGS) entry which is preliminary data.</text>
</comment>
<dbReference type="Gene3D" id="2.30.110.10">
    <property type="entry name" value="Electron Transport, Fmn-binding Protein, Chain A"/>
    <property type="match status" value="1"/>
</dbReference>
<dbReference type="SUPFAM" id="SSF50475">
    <property type="entry name" value="FMN-binding split barrel"/>
    <property type="match status" value="1"/>
</dbReference>
<proteinExistence type="predicted"/>
<reference evidence="1 2" key="1">
    <citation type="submission" date="2019-03" db="EMBL/GenBank/DDBJ databases">
        <title>Genomic Encyclopedia of Type Strains, Phase IV (KMG-IV): sequencing the most valuable type-strain genomes for metagenomic binning, comparative biology and taxonomic classification.</title>
        <authorList>
            <person name="Goeker M."/>
        </authorList>
    </citation>
    <scope>NUCLEOTIDE SEQUENCE [LARGE SCALE GENOMIC DNA]</scope>
    <source>
        <strain evidence="1 2">DSM 102940</strain>
    </source>
</reference>
<dbReference type="AlphaFoldDB" id="A0A4R2KRJ8"/>
<dbReference type="EMBL" id="SLWV01000033">
    <property type="protein sequence ID" value="TCO69245.1"/>
    <property type="molecule type" value="Genomic_DNA"/>
</dbReference>
<sequence length="108" mass="12432">MFREMRRKDRLLDNDEIHKILEDNTYGILGTVSEDGYPYGVPISYVFYNKAIYMHGATKGHKWDNISFNNKVTFTVVGKTELLPDQFSTSFESVIAFGRAVEVSNEEK</sequence>
<name>A0A4R2KRJ8_9FIRM</name>
<protein>
    <recommendedName>
        <fullName evidence="3">Pyridoxamine 5'-phosphate oxidase family protein</fullName>
    </recommendedName>
</protein>
<evidence type="ECO:0008006" key="3">
    <source>
        <dbReference type="Google" id="ProtNLM"/>
    </source>
</evidence>
<accession>A0A4R2KRJ8</accession>
<organism evidence="1 2">
    <name type="scientific">Marinisporobacter balticus</name>
    <dbReference type="NCBI Taxonomy" id="2018667"/>
    <lineage>
        <taxon>Bacteria</taxon>
        <taxon>Bacillati</taxon>
        <taxon>Bacillota</taxon>
        <taxon>Clostridia</taxon>
        <taxon>Peptostreptococcales</taxon>
        <taxon>Thermotaleaceae</taxon>
        <taxon>Marinisporobacter</taxon>
    </lineage>
</organism>
<dbReference type="PANTHER" id="PTHR34071">
    <property type="entry name" value="5-NITROIMIDAZOLE ANTIBIOTICS RESISTANCE PROTEIN, NIMA-FAMILY-RELATED PROTEIN-RELATED"/>
    <property type="match status" value="1"/>
</dbReference>
<dbReference type="PANTHER" id="PTHR34071:SF2">
    <property type="entry name" value="FLAVIN-NUCLEOTIDE-BINDING PROTEIN"/>
    <property type="match status" value="1"/>
</dbReference>